<feature type="compositionally biased region" description="Polar residues" evidence="6">
    <location>
        <begin position="174"/>
        <end position="192"/>
    </location>
</feature>
<name>A0A507CRX9_9FUNG</name>
<accession>A0A507CRX9</accession>
<comment type="similarity">
    <text evidence="2">Belongs to the NGG1 family.</text>
</comment>
<comment type="subcellular location">
    <subcellularLocation>
        <location evidence="1">Nucleus</location>
    </subcellularLocation>
</comment>
<feature type="compositionally biased region" description="Polar residues" evidence="6">
    <location>
        <begin position="110"/>
        <end position="123"/>
    </location>
</feature>
<dbReference type="GO" id="GO:0006357">
    <property type="term" value="P:regulation of transcription by RNA polymerase II"/>
    <property type="evidence" value="ECO:0007669"/>
    <property type="project" value="TreeGrafter"/>
</dbReference>
<dbReference type="Pfam" id="PF10198">
    <property type="entry name" value="Ada3"/>
    <property type="match status" value="1"/>
</dbReference>
<dbReference type="GO" id="GO:0003713">
    <property type="term" value="F:transcription coactivator activity"/>
    <property type="evidence" value="ECO:0007669"/>
    <property type="project" value="TreeGrafter"/>
</dbReference>
<dbReference type="PANTHER" id="PTHR13556:SF2">
    <property type="entry name" value="TRANSCRIPTIONAL ADAPTER 3"/>
    <property type="match status" value="1"/>
</dbReference>
<keyword evidence="4" id="KW-0804">Transcription</keyword>
<dbReference type="VEuPathDB" id="FungiDB:SeMB42_g05386"/>
<evidence type="ECO:0000313" key="8">
    <source>
        <dbReference type="Proteomes" id="UP000317494"/>
    </source>
</evidence>
<dbReference type="EMBL" id="QEAN01000254">
    <property type="protein sequence ID" value="TPX41848.1"/>
    <property type="molecule type" value="Genomic_DNA"/>
</dbReference>
<dbReference type="Proteomes" id="UP000317494">
    <property type="component" value="Unassembled WGS sequence"/>
</dbReference>
<comment type="caution">
    <text evidence="7">The sequence shown here is derived from an EMBL/GenBank/DDBJ whole genome shotgun (WGS) entry which is preliminary data.</text>
</comment>
<feature type="region of interest" description="Disordered" evidence="6">
    <location>
        <begin position="174"/>
        <end position="250"/>
    </location>
</feature>
<evidence type="ECO:0000256" key="2">
    <source>
        <dbReference type="ARBA" id="ARBA00005330"/>
    </source>
</evidence>
<evidence type="ECO:0000256" key="4">
    <source>
        <dbReference type="ARBA" id="ARBA00023163"/>
    </source>
</evidence>
<feature type="compositionally biased region" description="Polar residues" evidence="6">
    <location>
        <begin position="219"/>
        <end position="228"/>
    </location>
</feature>
<feature type="region of interest" description="Disordered" evidence="6">
    <location>
        <begin position="515"/>
        <end position="546"/>
    </location>
</feature>
<feature type="compositionally biased region" description="Low complexity" evidence="6">
    <location>
        <begin position="83"/>
        <end position="100"/>
    </location>
</feature>
<dbReference type="InterPro" id="IPR019340">
    <property type="entry name" value="Histone_AcTrfase_su3"/>
</dbReference>
<gene>
    <name evidence="7" type="ORF">SeMB42_g05386</name>
</gene>
<evidence type="ECO:0000313" key="7">
    <source>
        <dbReference type="EMBL" id="TPX41848.1"/>
    </source>
</evidence>
<keyword evidence="5" id="KW-0539">Nucleus</keyword>
<feature type="region of interest" description="Disordered" evidence="6">
    <location>
        <begin position="273"/>
        <end position="383"/>
    </location>
</feature>
<keyword evidence="3" id="KW-0805">Transcription regulation</keyword>
<evidence type="ECO:0000256" key="3">
    <source>
        <dbReference type="ARBA" id="ARBA00023015"/>
    </source>
</evidence>
<protein>
    <submittedName>
        <fullName evidence="7">Uncharacterized protein</fullName>
    </submittedName>
</protein>
<feature type="compositionally biased region" description="Basic and acidic residues" evidence="6">
    <location>
        <begin position="204"/>
        <end position="216"/>
    </location>
</feature>
<evidence type="ECO:0000256" key="1">
    <source>
        <dbReference type="ARBA" id="ARBA00004123"/>
    </source>
</evidence>
<keyword evidence="8" id="KW-1185">Reference proteome</keyword>
<dbReference type="AlphaFoldDB" id="A0A507CRX9"/>
<evidence type="ECO:0000256" key="6">
    <source>
        <dbReference type="SAM" id="MobiDB-lite"/>
    </source>
</evidence>
<feature type="compositionally biased region" description="Low complexity" evidence="6">
    <location>
        <begin position="516"/>
        <end position="528"/>
    </location>
</feature>
<evidence type="ECO:0000256" key="5">
    <source>
        <dbReference type="ARBA" id="ARBA00023242"/>
    </source>
</evidence>
<dbReference type="GO" id="GO:0000124">
    <property type="term" value="C:SAGA complex"/>
    <property type="evidence" value="ECO:0007669"/>
    <property type="project" value="TreeGrafter"/>
</dbReference>
<sequence>MGFQWPTACIAIDQMSSDNLHMNFRPLPLPTHGKTFNDYYPDTNPALPSSAAHLLLISQQVDAVRHAADTRIAALAQLGSTLSKTASSGTTNNTSTHPTSQPHNVHEASSKPSQNSAPTSKIPSSGGLASTVGGSSNKGGTVVDPNIVAATLPPVQQAQLSATLLQTSPVLAATRQTSPQTSPSMSLSQRLPKSTVPAIKLKNPIREDVSSKDVVDGGRSTSSPSPFNSMVDPNKKRKRDGNEDNSADTIVSVSTKLEDGATINMQLINSTLKLQKTMPNRPPTPTPAMIAPSSTPLPAASTNHLPPIPTPVKGTATPTAKGKPGKTGRQNSTLPSGGKARTGSRRKTDNDAPTATHGNASAGHTPLPVDVSLGGGPPPMPEGDLSKVAKPANQIPINQFWAYADQYFRDLAEEDIQWLGDKGYDVVAYTIPPLGRSWREVLQEQDAGIYSGSPAAELSPRYDQVPDDSLLLPGDAYFGPLTERVVAGLQAVGIYDDAYWKNWLDAGLLDASNGSHNNNNNNNNNHNNATNSTEPTDKVKAGSKAEMTDLEDRIKRELRYLGVIPEEEHPADWEATDEDEITQELKKRQAELRKQVEINQSRKQKLREVAIGWKAWQEYSDVLEELNKQVYAAYAKRYQKTSSKKKKLKPLSAPRPLAEHTLQLLDKRRQLIQEIGKRIPPALHTIPTKSIYSNDHTTGGIKVAKDEEGVLQNGHCINGHVNGSGEDVAMADGQISSSTVG</sequence>
<dbReference type="PANTHER" id="PTHR13556">
    <property type="entry name" value="TRANSCRIPTIONAL ADAPTER 3-RELATED"/>
    <property type="match status" value="1"/>
</dbReference>
<reference evidence="7 8" key="1">
    <citation type="journal article" date="2019" name="Sci. Rep.">
        <title>Comparative genomics of chytrid fungi reveal insights into the obligate biotrophic and pathogenic lifestyle of Synchytrium endobioticum.</title>
        <authorList>
            <person name="van de Vossenberg B.T.L.H."/>
            <person name="Warris S."/>
            <person name="Nguyen H.D.T."/>
            <person name="van Gent-Pelzer M.P.E."/>
            <person name="Joly D.L."/>
            <person name="van de Geest H.C."/>
            <person name="Bonants P.J.M."/>
            <person name="Smith D.S."/>
            <person name="Levesque C.A."/>
            <person name="van der Lee T.A.J."/>
        </authorList>
    </citation>
    <scope>NUCLEOTIDE SEQUENCE [LARGE SCALE GENOMIC DNA]</scope>
    <source>
        <strain evidence="7 8">MB42</strain>
    </source>
</reference>
<feature type="region of interest" description="Disordered" evidence="6">
    <location>
        <begin position="83"/>
        <end position="137"/>
    </location>
</feature>
<proteinExistence type="inferred from homology"/>
<feature type="compositionally biased region" description="Polar residues" evidence="6">
    <location>
        <begin position="292"/>
        <end position="304"/>
    </location>
</feature>
<organism evidence="7 8">
    <name type="scientific">Synchytrium endobioticum</name>
    <dbReference type="NCBI Taxonomy" id="286115"/>
    <lineage>
        <taxon>Eukaryota</taxon>
        <taxon>Fungi</taxon>
        <taxon>Fungi incertae sedis</taxon>
        <taxon>Chytridiomycota</taxon>
        <taxon>Chytridiomycota incertae sedis</taxon>
        <taxon>Chytridiomycetes</taxon>
        <taxon>Synchytriales</taxon>
        <taxon>Synchytriaceae</taxon>
        <taxon>Synchytrium</taxon>
    </lineage>
</organism>
<dbReference type="STRING" id="286115.A0A507CRX9"/>
<dbReference type="GO" id="GO:0005634">
    <property type="term" value="C:nucleus"/>
    <property type="evidence" value="ECO:0007669"/>
    <property type="project" value="UniProtKB-SubCell"/>
</dbReference>